<evidence type="ECO:0000313" key="8">
    <source>
        <dbReference type="EMBL" id="KAF2484883.1"/>
    </source>
</evidence>
<keyword evidence="4" id="KW-0539">Nucleus</keyword>
<accession>A0A6A6PZL9</accession>
<dbReference type="OrthoDB" id="2571985at2759"/>
<dbReference type="GO" id="GO:0000435">
    <property type="term" value="P:positive regulation of transcription from RNA polymerase II promoter by galactose"/>
    <property type="evidence" value="ECO:0007669"/>
    <property type="project" value="TreeGrafter"/>
</dbReference>
<feature type="region of interest" description="Disordered" evidence="5">
    <location>
        <begin position="55"/>
        <end position="75"/>
    </location>
</feature>
<evidence type="ECO:0000256" key="2">
    <source>
        <dbReference type="ARBA" id="ARBA00023015"/>
    </source>
</evidence>
<dbReference type="Gene3D" id="4.10.240.10">
    <property type="entry name" value="Zn(2)-C6 fungal-type DNA-binding domain"/>
    <property type="match status" value="1"/>
</dbReference>
<dbReference type="AlphaFoldDB" id="A0A6A6PZL9"/>
<evidence type="ECO:0000256" key="4">
    <source>
        <dbReference type="ARBA" id="ARBA00023242"/>
    </source>
</evidence>
<dbReference type="Proteomes" id="UP000799767">
    <property type="component" value="Unassembled WGS sequence"/>
</dbReference>
<evidence type="ECO:0000256" key="1">
    <source>
        <dbReference type="ARBA" id="ARBA00022723"/>
    </source>
</evidence>
<dbReference type="PROSITE" id="PS00463">
    <property type="entry name" value="ZN2_CY6_FUNGAL_1"/>
    <property type="match status" value="1"/>
</dbReference>
<keyword evidence="6" id="KW-1133">Transmembrane helix</keyword>
<dbReference type="PROSITE" id="PS50048">
    <property type="entry name" value="ZN2_CY6_FUNGAL_2"/>
    <property type="match status" value="1"/>
</dbReference>
<evidence type="ECO:0000313" key="9">
    <source>
        <dbReference type="Proteomes" id="UP000799767"/>
    </source>
</evidence>
<dbReference type="InterPro" id="IPR001138">
    <property type="entry name" value="Zn2Cys6_DnaBD"/>
</dbReference>
<dbReference type="CDD" id="cd00067">
    <property type="entry name" value="GAL4"/>
    <property type="match status" value="1"/>
</dbReference>
<keyword evidence="2" id="KW-0805">Transcription regulation</keyword>
<dbReference type="RefSeq" id="XP_033591452.1">
    <property type="nucleotide sequence ID" value="XM_033736691.1"/>
</dbReference>
<evidence type="ECO:0000256" key="3">
    <source>
        <dbReference type="ARBA" id="ARBA00023163"/>
    </source>
</evidence>
<dbReference type="GeneID" id="54477693"/>
<keyword evidence="6" id="KW-0472">Membrane</keyword>
<dbReference type="Pfam" id="PF04082">
    <property type="entry name" value="Fungal_trans"/>
    <property type="match status" value="1"/>
</dbReference>
<dbReference type="InterPro" id="IPR051127">
    <property type="entry name" value="Fungal_SecMet_Regulators"/>
</dbReference>
<dbReference type="GO" id="GO:0008270">
    <property type="term" value="F:zinc ion binding"/>
    <property type="evidence" value="ECO:0007669"/>
    <property type="project" value="InterPro"/>
</dbReference>
<dbReference type="SMART" id="SM00066">
    <property type="entry name" value="GAL4"/>
    <property type="match status" value="1"/>
</dbReference>
<evidence type="ECO:0000256" key="5">
    <source>
        <dbReference type="SAM" id="MobiDB-lite"/>
    </source>
</evidence>
<dbReference type="SUPFAM" id="SSF57701">
    <property type="entry name" value="Zn2/Cys6 DNA-binding domain"/>
    <property type="match status" value="1"/>
</dbReference>
<dbReference type="PANTHER" id="PTHR47424:SF15">
    <property type="entry name" value="ZN(II)2CYS6 TRANSCRIPTION FACTOR (EUROFUNG)"/>
    <property type="match status" value="1"/>
</dbReference>
<keyword evidence="1" id="KW-0479">Metal-binding</keyword>
<gene>
    <name evidence="8" type="ORF">BDY17DRAFT_321777</name>
</gene>
<dbReference type="InterPro" id="IPR007219">
    <property type="entry name" value="XnlR_reg_dom"/>
</dbReference>
<keyword evidence="9" id="KW-1185">Reference proteome</keyword>
<dbReference type="PANTHER" id="PTHR47424">
    <property type="entry name" value="REGULATORY PROTEIN GAL4"/>
    <property type="match status" value="1"/>
</dbReference>
<dbReference type="GO" id="GO:0000978">
    <property type="term" value="F:RNA polymerase II cis-regulatory region sequence-specific DNA binding"/>
    <property type="evidence" value="ECO:0007669"/>
    <property type="project" value="TreeGrafter"/>
</dbReference>
<proteinExistence type="predicted"/>
<name>A0A6A6PZL9_9PEZI</name>
<dbReference type="Pfam" id="PF00172">
    <property type="entry name" value="Zn_clus"/>
    <property type="match status" value="1"/>
</dbReference>
<keyword evidence="6" id="KW-0812">Transmembrane</keyword>
<reference evidence="8" key="1">
    <citation type="journal article" date="2020" name="Stud. Mycol.">
        <title>101 Dothideomycetes genomes: a test case for predicting lifestyles and emergence of pathogens.</title>
        <authorList>
            <person name="Haridas S."/>
            <person name="Albert R."/>
            <person name="Binder M."/>
            <person name="Bloem J."/>
            <person name="Labutti K."/>
            <person name="Salamov A."/>
            <person name="Andreopoulos B."/>
            <person name="Baker S."/>
            <person name="Barry K."/>
            <person name="Bills G."/>
            <person name="Bluhm B."/>
            <person name="Cannon C."/>
            <person name="Castanera R."/>
            <person name="Culley D."/>
            <person name="Daum C."/>
            <person name="Ezra D."/>
            <person name="Gonzalez J."/>
            <person name="Henrissat B."/>
            <person name="Kuo A."/>
            <person name="Liang C."/>
            <person name="Lipzen A."/>
            <person name="Lutzoni F."/>
            <person name="Magnuson J."/>
            <person name="Mondo S."/>
            <person name="Nolan M."/>
            <person name="Ohm R."/>
            <person name="Pangilinan J."/>
            <person name="Park H.-J."/>
            <person name="Ramirez L."/>
            <person name="Alfaro M."/>
            <person name="Sun H."/>
            <person name="Tritt A."/>
            <person name="Yoshinaga Y."/>
            <person name="Zwiers L.-H."/>
            <person name="Turgeon B."/>
            <person name="Goodwin S."/>
            <person name="Spatafora J."/>
            <person name="Crous P."/>
            <person name="Grigoriev I."/>
        </authorList>
    </citation>
    <scope>NUCLEOTIDE SEQUENCE</scope>
    <source>
        <strain evidence="8">CBS 113389</strain>
    </source>
</reference>
<feature type="domain" description="Zn(2)-C6 fungal-type" evidence="7">
    <location>
        <begin position="13"/>
        <end position="42"/>
    </location>
</feature>
<dbReference type="CDD" id="cd12148">
    <property type="entry name" value="fungal_TF_MHR"/>
    <property type="match status" value="1"/>
</dbReference>
<keyword evidence="3" id="KW-0804">Transcription</keyword>
<feature type="transmembrane region" description="Helical" evidence="6">
    <location>
        <begin position="490"/>
        <end position="507"/>
    </location>
</feature>
<evidence type="ECO:0000259" key="7">
    <source>
        <dbReference type="PROSITE" id="PS50048"/>
    </source>
</evidence>
<dbReference type="SMART" id="SM00906">
    <property type="entry name" value="Fungal_trans"/>
    <property type="match status" value="1"/>
</dbReference>
<dbReference type="GO" id="GO:0006351">
    <property type="term" value="P:DNA-templated transcription"/>
    <property type="evidence" value="ECO:0007669"/>
    <property type="project" value="InterPro"/>
</dbReference>
<protein>
    <recommendedName>
        <fullName evidence="7">Zn(2)-C6 fungal-type domain-containing protein</fullName>
    </recommendedName>
</protein>
<evidence type="ECO:0000256" key="6">
    <source>
        <dbReference type="SAM" id="Phobius"/>
    </source>
</evidence>
<organism evidence="8 9">
    <name type="scientific">Neohortaea acidophila</name>
    <dbReference type="NCBI Taxonomy" id="245834"/>
    <lineage>
        <taxon>Eukaryota</taxon>
        <taxon>Fungi</taxon>
        <taxon>Dikarya</taxon>
        <taxon>Ascomycota</taxon>
        <taxon>Pezizomycotina</taxon>
        <taxon>Dothideomycetes</taxon>
        <taxon>Dothideomycetidae</taxon>
        <taxon>Mycosphaerellales</taxon>
        <taxon>Teratosphaeriaceae</taxon>
        <taxon>Neohortaea</taxon>
    </lineage>
</organism>
<dbReference type="GO" id="GO:0000981">
    <property type="term" value="F:DNA-binding transcription factor activity, RNA polymerase II-specific"/>
    <property type="evidence" value="ECO:0007669"/>
    <property type="project" value="InterPro"/>
</dbReference>
<dbReference type="EMBL" id="MU001633">
    <property type="protein sequence ID" value="KAF2484883.1"/>
    <property type="molecule type" value="Genomic_DNA"/>
</dbReference>
<dbReference type="GO" id="GO:0005634">
    <property type="term" value="C:nucleus"/>
    <property type="evidence" value="ECO:0007669"/>
    <property type="project" value="TreeGrafter"/>
</dbReference>
<sequence length="573" mass="65060">MEPPRKRPRAARACEWCRAKKYRCNELDPCSRCIRAGLACVYKDADSFRQRLTSEAPARPLDLPAEPVPQPVTTTATQPDIVGLHRSVDDQTGEVVEINPHTQSAEFHGKTSSLAFLSSLLLPSGASGSKDLRPQALVSTLHNDSFSPQAGLDDGDLTLQDTKFFFRQSQRFLEGFFQNIHFIHPFIDQSAFYARCESLWFGNEQQTRGFLALYFAVMSLGALTREWSEDRIDGLTRWDWSRKLFRLASLALGTLPLQIDLETVQASIIMAKVCQNELNPSFAYAYLGQAVRTSLSAGYNRNSDSNMAIRKTWWALYSVEIEMSFSLGRPDSLGADFYHNCALPPIEHNETAVITPMVDLARIIRKVAGCVYQKEITIDQRMDLASQLAAELDSWITGLPEAIKPRLDEPTEDLGVQKDPMWAKKQRHTLRFRYYNITMVLYRPFLQYTTHYSGSSESLEQALSKCVAAARSTIRLMHHMYSTASYFKTWFYNVTYLLYAASIILAYRTRLAPRDARAELLQLIRMSVKILRAMDENIVAKKAADLLQAASDQVRGHMMPRLLWSPVTCCWSR</sequence>
<dbReference type="InterPro" id="IPR036864">
    <property type="entry name" value="Zn2-C6_fun-type_DNA-bd_sf"/>
</dbReference>